<reference evidence="1 2" key="1">
    <citation type="journal article" date="2017" name="Gigascience">
        <title>Draft genome of the honey bee ectoparasitic mite, Tropilaelaps mercedesae, is shaped by the parasitic life history.</title>
        <authorList>
            <person name="Dong X."/>
            <person name="Armstrong S.D."/>
            <person name="Xia D."/>
            <person name="Makepeace B.L."/>
            <person name="Darby A.C."/>
            <person name="Kadowaki T."/>
        </authorList>
    </citation>
    <scope>NUCLEOTIDE SEQUENCE [LARGE SCALE GENOMIC DNA]</scope>
    <source>
        <strain evidence="1">Wuxi-XJTLU</strain>
    </source>
</reference>
<keyword evidence="2" id="KW-1185">Reference proteome</keyword>
<sequence>MVVTAVGRDVDITESAYASQSLCELWGFFSLRRATLRDGVLRGISLSSVISDPDRQRSDWRPELIELEQQAKDNARVLLFVHDKETRSLASMVETGELSALKKPLVLAIEDQGKGVMGEILSDR</sequence>
<dbReference type="GO" id="GO:0005886">
    <property type="term" value="C:plasma membrane"/>
    <property type="evidence" value="ECO:0007669"/>
    <property type="project" value="TreeGrafter"/>
</dbReference>
<dbReference type="EMBL" id="MNPL01006155">
    <property type="protein sequence ID" value="OQR75582.1"/>
    <property type="molecule type" value="Genomic_DNA"/>
</dbReference>
<comment type="caution">
    <text evidence="1">The sequence shown here is derived from an EMBL/GenBank/DDBJ whole genome shotgun (WGS) entry which is preliminary data.</text>
</comment>
<dbReference type="Gene3D" id="3.40.50.450">
    <property type="match status" value="1"/>
</dbReference>
<evidence type="ECO:0000313" key="1">
    <source>
        <dbReference type="EMBL" id="OQR75582.1"/>
    </source>
</evidence>
<dbReference type="PANTHER" id="PTHR36300">
    <property type="entry name" value="RAW, ISOFORM A"/>
    <property type="match status" value="1"/>
</dbReference>
<name>A0A1V9XQB5_9ACAR</name>
<accession>A0A1V9XQB5</accession>
<gene>
    <name evidence="1" type="ORF">BIW11_08322</name>
</gene>
<protein>
    <submittedName>
        <fullName evidence="1">Uncharacterized protein</fullName>
    </submittedName>
</protein>
<proteinExistence type="predicted"/>
<dbReference type="Proteomes" id="UP000192247">
    <property type="component" value="Unassembled WGS sequence"/>
</dbReference>
<evidence type="ECO:0000313" key="2">
    <source>
        <dbReference type="Proteomes" id="UP000192247"/>
    </source>
</evidence>
<organism evidence="1 2">
    <name type="scientific">Tropilaelaps mercedesae</name>
    <dbReference type="NCBI Taxonomy" id="418985"/>
    <lineage>
        <taxon>Eukaryota</taxon>
        <taxon>Metazoa</taxon>
        <taxon>Ecdysozoa</taxon>
        <taxon>Arthropoda</taxon>
        <taxon>Chelicerata</taxon>
        <taxon>Arachnida</taxon>
        <taxon>Acari</taxon>
        <taxon>Parasitiformes</taxon>
        <taxon>Mesostigmata</taxon>
        <taxon>Gamasina</taxon>
        <taxon>Dermanyssoidea</taxon>
        <taxon>Laelapidae</taxon>
        <taxon>Tropilaelaps</taxon>
    </lineage>
</organism>
<dbReference type="STRING" id="418985.A0A1V9XQB5"/>
<dbReference type="AlphaFoldDB" id="A0A1V9XQB5"/>
<dbReference type="InParanoid" id="A0A1V9XQB5"/>
<dbReference type="OrthoDB" id="6493944at2759"/>
<dbReference type="PANTHER" id="PTHR36300:SF1">
    <property type="entry name" value="RAW, ISOFORM A"/>
    <property type="match status" value="1"/>
</dbReference>